<gene>
    <name evidence="10 13" type="primary">ispE</name>
    <name evidence="13" type="ORF">MACH26_19660</name>
</gene>
<sequence>MNQQNVSRNWPSPAKLNLFLHINGRRDDGYHELQTLFQILDKGDLLHFTITDSPDIRLLTDFPGVAHEDNLIVKAARLLQSVSGTKQGCYIEIDKQLPMGGGIGGGSSNAATTLIALNHLWQCGLSKQQLLASGLQLGADVPVFINGKTTFARGVGEQFEIADIAMKTYLVVNPGVHVSTAEVFGTSDLPRNTPLIQCQSYQFEHTHNDCQALVCKKYPVIAKSLQWLLQYAPSRMTGTGASIFGVFNDPKSAQRALFDLPEYCSGFIAQGCATSPLEARLNQTVPEV</sequence>
<keyword evidence="5 10" id="KW-0547">Nucleotide-binding</keyword>
<feature type="active site" evidence="10">
    <location>
        <position position="15"/>
    </location>
</feature>
<dbReference type="KEGG" id="pmaw:MACH26_19660"/>
<evidence type="ECO:0000256" key="5">
    <source>
        <dbReference type="ARBA" id="ARBA00022741"/>
    </source>
</evidence>
<dbReference type="SUPFAM" id="SSF55060">
    <property type="entry name" value="GHMP Kinase, C-terminal domain"/>
    <property type="match status" value="1"/>
</dbReference>
<dbReference type="Proteomes" id="UP001333710">
    <property type="component" value="Chromosome"/>
</dbReference>
<organism evidence="13 14">
    <name type="scientific">Planctobacterium marinum</name>
    <dbReference type="NCBI Taxonomy" id="1631968"/>
    <lineage>
        <taxon>Bacteria</taxon>
        <taxon>Pseudomonadati</taxon>
        <taxon>Pseudomonadota</taxon>
        <taxon>Gammaproteobacteria</taxon>
        <taxon>Alteromonadales</taxon>
        <taxon>Alteromonadaceae</taxon>
        <taxon>Planctobacterium</taxon>
    </lineage>
</organism>
<dbReference type="Gene3D" id="3.30.70.890">
    <property type="entry name" value="GHMP kinase, C-terminal domain"/>
    <property type="match status" value="1"/>
</dbReference>
<evidence type="ECO:0000256" key="10">
    <source>
        <dbReference type="HAMAP-Rule" id="MF_00061"/>
    </source>
</evidence>
<dbReference type="NCBIfam" id="TIGR00154">
    <property type="entry name" value="ispE"/>
    <property type="match status" value="1"/>
</dbReference>
<dbReference type="GO" id="GO:0050515">
    <property type="term" value="F:4-(cytidine 5'-diphospho)-2-C-methyl-D-erythritol kinase activity"/>
    <property type="evidence" value="ECO:0007669"/>
    <property type="project" value="UniProtKB-UniRule"/>
</dbReference>
<evidence type="ECO:0000256" key="6">
    <source>
        <dbReference type="ARBA" id="ARBA00022777"/>
    </source>
</evidence>
<evidence type="ECO:0000259" key="12">
    <source>
        <dbReference type="Pfam" id="PF08544"/>
    </source>
</evidence>
<dbReference type="InterPro" id="IPR036554">
    <property type="entry name" value="GHMP_kinase_C_sf"/>
</dbReference>
<comment type="function">
    <text evidence="10">Catalyzes the phosphorylation of the position 2 hydroxy group of 4-diphosphocytidyl-2C-methyl-D-erythritol.</text>
</comment>
<dbReference type="Pfam" id="PF08544">
    <property type="entry name" value="GHMP_kinases_C"/>
    <property type="match status" value="1"/>
</dbReference>
<keyword evidence="7 10" id="KW-0067">ATP-binding</keyword>
<evidence type="ECO:0000256" key="2">
    <source>
        <dbReference type="ARBA" id="ARBA00012052"/>
    </source>
</evidence>
<proteinExistence type="inferred from homology"/>
<name>A0AA48HXJ5_9ALTE</name>
<feature type="domain" description="GHMP kinase N-terminal" evidence="11">
    <location>
        <begin position="70"/>
        <end position="147"/>
    </location>
</feature>
<protein>
    <recommendedName>
        <fullName evidence="3 10">4-diphosphocytidyl-2-C-methyl-D-erythritol kinase</fullName>
        <shortName evidence="10">CMK</shortName>
        <ecNumber evidence="2 10">2.7.1.148</ecNumber>
    </recommendedName>
    <alternativeName>
        <fullName evidence="9 10">4-(cytidine-5'-diphospho)-2-C-methyl-D-erythritol kinase</fullName>
    </alternativeName>
</protein>
<evidence type="ECO:0000313" key="13">
    <source>
        <dbReference type="EMBL" id="BDX06445.1"/>
    </source>
</evidence>
<keyword evidence="6 10" id="KW-0418">Kinase</keyword>
<feature type="active site" evidence="10">
    <location>
        <position position="140"/>
    </location>
</feature>
<dbReference type="PIRSF" id="PIRSF010376">
    <property type="entry name" value="IspE"/>
    <property type="match status" value="1"/>
</dbReference>
<dbReference type="InterPro" id="IPR013750">
    <property type="entry name" value="GHMP_kinase_C_dom"/>
</dbReference>
<comment type="similarity">
    <text evidence="1 10">Belongs to the GHMP kinase family. IspE subfamily.</text>
</comment>
<dbReference type="Pfam" id="PF00288">
    <property type="entry name" value="GHMP_kinases_N"/>
    <property type="match status" value="1"/>
</dbReference>
<dbReference type="PANTHER" id="PTHR43527">
    <property type="entry name" value="4-DIPHOSPHOCYTIDYL-2-C-METHYL-D-ERYTHRITOL KINASE, CHLOROPLASTIC"/>
    <property type="match status" value="1"/>
</dbReference>
<evidence type="ECO:0000259" key="11">
    <source>
        <dbReference type="Pfam" id="PF00288"/>
    </source>
</evidence>
<evidence type="ECO:0000256" key="9">
    <source>
        <dbReference type="ARBA" id="ARBA00032554"/>
    </source>
</evidence>
<dbReference type="InterPro" id="IPR006204">
    <property type="entry name" value="GHMP_kinase_N_dom"/>
</dbReference>
<evidence type="ECO:0000256" key="3">
    <source>
        <dbReference type="ARBA" id="ARBA00017473"/>
    </source>
</evidence>
<keyword evidence="8 10" id="KW-0414">Isoprene biosynthesis</keyword>
<dbReference type="EC" id="2.7.1.148" evidence="2 10"/>
<dbReference type="PANTHER" id="PTHR43527:SF2">
    <property type="entry name" value="4-DIPHOSPHOCYTIDYL-2-C-METHYL-D-ERYTHRITOL KINASE, CHLOROPLASTIC"/>
    <property type="match status" value="1"/>
</dbReference>
<keyword evidence="14" id="KW-1185">Reference proteome</keyword>
<comment type="catalytic activity">
    <reaction evidence="10">
        <text>4-CDP-2-C-methyl-D-erythritol + ATP = 4-CDP-2-C-methyl-D-erythritol 2-phosphate + ADP + H(+)</text>
        <dbReference type="Rhea" id="RHEA:18437"/>
        <dbReference type="ChEBI" id="CHEBI:15378"/>
        <dbReference type="ChEBI" id="CHEBI:30616"/>
        <dbReference type="ChEBI" id="CHEBI:57823"/>
        <dbReference type="ChEBI" id="CHEBI:57919"/>
        <dbReference type="ChEBI" id="CHEBI:456216"/>
        <dbReference type="EC" id="2.7.1.148"/>
    </reaction>
</comment>
<keyword evidence="4 10" id="KW-0808">Transferase</keyword>
<dbReference type="HAMAP" id="MF_00061">
    <property type="entry name" value="IspE"/>
    <property type="match status" value="1"/>
</dbReference>
<dbReference type="SUPFAM" id="SSF54211">
    <property type="entry name" value="Ribosomal protein S5 domain 2-like"/>
    <property type="match status" value="1"/>
</dbReference>
<evidence type="ECO:0000256" key="7">
    <source>
        <dbReference type="ARBA" id="ARBA00022840"/>
    </source>
</evidence>
<dbReference type="AlphaFoldDB" id="A0AA48HXJ5"/>
<evidence type="ECO:0000256" key="8">
    <source>
        <dbReference type="ARBA" id="ARBA00023229"/>
    </source>
</evidence>
<evidence type="ECO:0000313" key="14">
    <source>
        <dbReference type="Proteomes" id="UP001333710"/>
    </source>
</evidence>
<evidence type="ECO:0000256" key="4">
    <source>
        <dbReference type="ARBA" id="ARBA00022679"/>
    </source>
</evidence>
<dbReference type="InterPro" id="IPR020568">
    <property type="entry name" value="Ribosomal_Su5_D2-typ_SF"/>
</dbReference>
<dbReference type="GO" id="GO:0019288">
    <property type="term" value="P:isopentenyl diphosphate biosynthetic process, methylerythritol 4-phosphate pathway"/>
    <property type="evidence" value="ECO:0007669"/>
    <property type="project" value="UniProtKB-UniRule"/>
</dbReference>
<dbReference type="InterPro" id="IPR014721">
    <property type="entry name" value="Ribsml_uS5_D2-typ_fold_subgr"/>
</dbReference>
<feature type="binding site" evidence="10">
    <location>
        <begin position="98"/>
        <end position="108"/>
    </location>
    <ligand>
        <name>ATP</name>
        <dbReference type="ChEBI" id="CHEBI:30616"/>
    </ligand>
</feature>
<dbReference type="InterPro" id="IPR004424">
    <property type="entry name" value="IspE"/>
</dbReference>
<dbReference type="GO" id="GO:0016114">
    <property type="term" value="P:terpenoid biosynthetic process"/>
    <property type="evidence" value="ECO:0007669"/>
    <property type="project" value="UniProtKB-UniRule"/>
</dbReference>
<dbReference type="EMBL" id="AP027272">
    <property type="protein sequence ID" value="BDX06445.1"/>
    <property type="molecule type" value="Genomic_DNA"/>
</dbReference>
<evidence type="ECO:0000256" key="1">
    <source>
        <dbReference type="ARBA" id="ARBA00009684"/>
    </source>
</evidence>
<comment type="pathway">
    <text evidence="10">Isoprenoid biosynthesis; isopentenyl diphosphate biosynthesis via DXP pathway; isopentenyl diphosphate from 1-deoxy-D-xylulose 5-phosphate: step 3/6.</text>
</comment>
<reference evidence="13" key="1">
    <citation type="submission" date="2023-01" db="EMBL/GenBank/DDBJ databases">
        <title>Complete genome sequence of Planctobacterium marinum strain Dej080120_11.</title>
        <authorList>
            <person name="Ueki S."/>
            <person name="Maruyama F."/>
        </authorList>
    </citation>
    <scope>NUCLEOTIDE SEQUENCE</scope>
    <source>
        <strain evidence="13">Dej080120_11</strain>
    </source>
</reference>
<feature type="domain" description="GHMP kinase C-terminal" evidence="12">
    <location>
        <begin position="210"/>
        <end position="264"/>
    </location>
</feature>
<dbReference type="GO" id="GO:0005524">
    <property type="term" value="F:ATP binding"/>
    <property type="evidence" value="ECO:0007669"/>
    <property type="project" value="UniProtKB-UniRule"/>
</dbReference>
<dbReference type="RefSeq" id="WP_338292462.1">
    <property type="nucleotide sequence ID" value="NZ_AP027272.1"/>
</dbReference>
<accession>A0AA48HXJ5</accession>
<dbReference type="Gene3D" id="3.30.230.10">
    <property type="match status" value="1"/>
</dbReference>